<dbReference type="PANTHER" id="PTHR47795">
    <property type="entry name" value="UBIQUITIN AND WLM DOMAIN-CONTAINING METALLOPROTEASE SPCC1442.07C"/>
    <property type="match status" value="1"/>
</dbReference>
<accession>A0AAE0NTZ5</accession>
<dbReference type="PANTHER" id="PTHR47795:SF1">
    <property type="entry name" value="DNA-DEPENDENT METALLOPROTEASE WSS1 HOMOLOG 2"/>
    <property type="match status" value="1"/>
</dbReference>
<dbReference type="Proteomes" id="UP001285441">
    <property type="component" value="Unassembled WGS sequence"/>
</dbReference>
<feature type="region of interest" description="Disordered" evidence="1">
    <location>
        <begin position="320"/>
        <end position="363"/>
    </location>
</feature>
<dbReference type="GO" id="GO:0070628">
    <property type="term" value="F:proteasome binding"/>
    <property type="evidence" value="ECO:0007669"/>
    <property type="project" value="TreeGrafter"/>
</dbReference>
<dbReference type="InterPro" id="IPR013536">
    <property type="entry name" value="WLM_dom"/>
</dbReference>
<proteinExistence type="predicted"/>
<organism evidence="3 4">
    <name type="scientific">Podospora didyma</name>
    <dbReference type="NCBI Taxonomy" id="330526"/>
    <lineage>
        <taxon>Eukaryota</taxon>
        <taxon>Fungi</taxon>
        <taxon>Dikarya</taxon>
        <taxon>Ascomycota</taxon>
        <taxon>Pezizomycotina</taxon>
        <taxon>Sordariomycetes</taxon>
        <taxon>Sordariomycetidae</taxon>
        <taxon>Sordariales</taxon>
        <taxon>Podosporaceae</taxon>
        <taxon>Podospora</taxon>
    </lineage>
</organism>
<gene>
    <name evidence="3" type="ORF">B0H63DRAFT_470540</name>
</gene>
<evidence type="ECO:0000259" key="2">
    <source>
        <dbReference type="PROSITE" id="PS51397"/>
    </source>
</evidence>
<dbReference type="PROSITE" id="PS51397">
    <property type="entry name" value="WLM"/>
    <property type="match status" value="1"/>
</dbReference>
<reference evidence="3" key="2">
    <citation type="submission" date="2023-06" db="EMBL/GenBank/DDBJ databases">
        <authorList>
            <consortium name="Lawrence Berkeley National Laboratory"/>
            <person name="Haridas S."/>
            <person name="Hensen N."/>
            <person name="Bonometti L."/>
            <person name="Westerberg I."/>
            <person name="Brannstrom I.O."/>
            <person name="Guillou S."/>
            <person name="Cros-Aarteil S."/>
            <person name="Calhoun S."/>
            <person name="Kuo A."/>
            <person name="Mondo S."/>
            <person name="Pangilinan J."/>
            <person name="Riley R."/>
            <person name="LaButti K."/>
            <person name="Andreopoulos B."/>
            <person name="Lipzen A."/>
            <person name="Chen C."/>
            <person name="Yanf M."/>
            <person name="Daum C."/>
            <person name="Ng V."/>
            <person name="Clum A."/>
            <person name="Steindorff A."/>
            <person name="Ohm R."/>
            <person name="Martin F."/>
            <person name="Silar P."/>
            <person name="Natvig D."/>
            <person name="Lalanne C."/>
            <person name="Gautier V."/>
            <person name="Ament-velasquez S.L."/>
            <person name="Kruys A."/>
            <person name="Hutchinson M.I."/>
            <person name="Powell A.J."/>
            <person name="Barry K."/>
            <person name="Miller A.N."/>
            <person name="Grigoriev I.V."/>
            <person name="Debuchy R."/>
            <person name="Gladieux P."/>
            <person name="Thoren M.H."/>
            <person name="Johannesson H."/>
        </authorList>
    </citation>
    <scope>NUCLEOTIDE SEQUENCE</scope>
    <source>
        <strain evidence="3">CBS 232.78</strain>
    </source>
</reference>
<comment type="caution">
    <text evidence="3">The sequence shown here is derived from an EMBL/GenBank/DDBJ whole genome shotgun (WGS) entry which is preliminary data.</text>
</comment>
<keyword evidence="4" id="KW-1185">Reference proteome</keyword>
<reference evidence="3" key="1">
    <citation type="journal article" date="2023" name="Mol. Phylogenet. Evol.">
        <title>Genome-scale phylogeny and comparative genomics of the fungal order Sordariales.</title>
        <authorList>
            <person name="Hensen N."/>
            <person name="Bonometti L."/>
            <person name="Westerberg I."/>
            <person name="Brannstrom I.O."/>
            <person name="Guillou S."/>
            <person name="Cros-Aarteil S."/>
            <person name="Calhoun S."/>
            <person name="Haridas S."/>
            <person name="Kuo A."/>
            <person name="Mondo S."/>
            <person name="Pangilinan J."/>
            <person name="Riley R."/>
            <person name="LaButti K."/>
            <person name="Andreopoulos B."/>
            <person name="Lipzen A."/>
            <person name="Chen C."/>
            <person name="Yan M."/>
            <person name="Daum C."/>
            <person name="Ng V."/>
            <person name="Clum A."/>
            <person name="Steindorff A."/>
            <person name="Ohm R.A."/>
            <person name="Martin F."/>
            <person name="Silar P."/>
            <person name="Natvig D.O."/>
            <person name="Lalanne C."/>
            <person name="Gautier V."/>
            <person name="Ament-Velasquez S.L."/>
            <person name="Kruys A."/>
            <person name="Hutchinson M.I."/>
            <person name="Powell A.J."/>
            <person name="Barry K."/>
            <person name="Miller A.N."/>
            <person name="Grigoriev I.V."/>
            <person name="Debuchy R."/>
            <person name="Gladieux P."/>
            <person name="Hiltunen Thoren M."/>
            <person name="Johannesson H."/>
        </authorList>
    </citation>
    <scope>NUCLEOTIDE SEQUENCE</scope>
    <source>
        <strain evidence="3">CBS 232.78</strain>
    </source>
</reference>
<sequence>MEPSPSAAEPSSDQDIAELQGDYHLAPRWITVKFGPEKSLRDWEVKEDNVFGNLIDQYAIDFPQYDWTKCKAFVEKARPSKMEKSLLKMPEDNTFTIVHLAGNTIRLMAPKSAALEGLQEARQSALSREDARRQAARRGLKSALTPRIRSLGGSPDYTFLTLRPLPHLPNSARSLAFLERLKADPGIKAVMAKHKLVVGLLTEMDPAQHTSATHEGVTRILGLNRNQGEVIELRLRTDAYDGWRDYKTIRNTLCHELAHNRFGPHDRNFWDLCHQIEREVEAADWTRSGRTLSDMQFAPSREDAMDDDGGWTGETYVLGGSSNTEGLSRNEILARAAERRQASRRHSNGDGSREDGSNRTREG</sequence>
<name>A0AAE0NTZ5_9PEZI</name>
<evidence type="ECO:0000256" key="1">
    <source>
        <dbReference type="SAM" id="MobiDB-lite"/>
    </source>
</evidence>
<feature type="compositionally biased region" description="Basic and acidic residues" evidence="1">
    <location>
        <begin position="336"/>
        <end position="363"/>
    </location>
</feature>
<dbReference type="AlphaFoldDB" id="A0AAE0NTZ5"/>
<dbReference type="EMBL" id="JAULSW010000003">
    <property type="protein sequence ID" value="KAK3387619.1"/>
    <property type="molecule type" value="Genomic_DNA"/>
</dbReference>
<evidence type="ECO:0000313" key="3">
    <source>
        <dbReference type="EMBL" id="KAK3387619.1"/>
    </source>
</evidence>
<protein>
    <submittedName>
        <fullName evidence="3">WLM domain-containing protein</fullName>
    </submittedName>
</protein>
<feature type="domain" description="WLM" evidence="2">
    <location>
        <begin position="150"/>
        <end position="342"/>
    </location>
</feature>
<evidence type="ECO:0000313" key="4">
    <source>
        <dbReference type="Proteomes" id="UP001285441"/>
    </source>
</evidence>
<dbReference type="Pfam" id="PF08325">
    <property type="entry name" value="WLM"/>
    <property type="match status" value="1"/>
</dbReference>